<proteinExistence type="predicted"/>
<reference evidence="1" key="1">
    <citation type="journal article" date="2021" name="Environ. Microbiol.">
        <title>Gene family expansions and transcriptome signatures uncover fungal adaptations to wood decay.</title>
        <authorList>
            <person name="Hage H."/>
            <person name="Miyauchi S."/>
            <person name="Viragh M."/>
            <person name="Drula E."/>
            <person name="Min B."/>
            <person name="Chaduli D."/>
            <person name="Navarro D."/>
            <person name="Favel A."/>
            <person name="Norest M."/>
            <person name="Lesage-Meessen L."/>
            <person name="Balint B."/>
            <person name="Merenyi Z."/>
            <person name="de Eugenio L."/>
            <person name="Morin E."/>
            <person name="Martinez A.T."/>
            <person name="Baldrian P."/>
            <person name="Stursova M."/>
            <person name="Martinez M.J."/>
            <person name="Novotny C."/>
            <person name="Magnuson J.K."/>
            <person name="Spatafora J.W."/>
            <person name="Maurice S."/>
            <person name="Pangilinan J."/>
            <person name="Andreopoulos W."/>
            <person name="LaButti K."/>
            <person name="Hundley H."/>
            <person name="Na H."/>
            <person name="Kuo A."/>
            <person name="Barry K."/>
            <person name="Lipzen A."/>
            <person name="Henrissat B."/>
            <person name="Riley R."/>
            <person name="Ahrendt S."/>
            <person name="Nagy L.G."/>
            <person name="Grigoriev I.V."/>
            <person name="Martin F."/>
            <person name="Rosso M.N."/>
        </authorList>
    </citation>
    <scope>NUCLEOTIDE SEQUENCE</scope>
    <source>
        <strain evidence="1">CBS 384.51</strain>
    </source>
</reference>
<accession>A0ACB8TPA4</accession>
<keyword evidence="2" id="KW-1185">Reference proteome</keyword>
<organism evidence="1 2">
    <name type="scientific">Irpex rosettiformis</name>
    <dbReference type="NCBI Taxonomy" id="378272"/>
    <lineage>
        <taxon>Eukaryota</taxon>
        <taxon>Fungi</taxon>
        <taxon>Dikarya</taxon>
        <taxon>Basidiomycota</taxon>
        <taxon>Agaricomycotina</taxon>
        <taxon>Agaricomycetes</taxon>
        <taxon>Polyporales</taxon>
        <taxon>Irpicaceae</taxon>
        <taxon>Irpex</taxon>
    </lineage>
</organism>
<evidence type="ECO:0000313" key="2">
    <source>
        <dbReference type="Proteomes" id="UP001055072"/>
    </source>
</evidence>
<protein>
    <submittedName>
        <fullName evidence="1">Alcohol oxidase</fullName>
    </submittedName>
</protein>
<name>A0ACB8TPA4_9APHY</name>
<dbReference type="Proteomes" id="UP001055072">
    <property type="component" value="Unassembled WGS sequence"/>
</dbReference>
<comment type="caution">
    <text evidence="1">The sequence shown here is derived from an EMBL/GenBank/DDBJ whole genome shotgun (WGS) entry which is preliminary data.</text>
</comment>
<dbReference type="EMBL" id="MU274951">
    <property type="protein sequence ID" value="KAI0083871.1"/>
    <property type="molecule type" value="Genomic_DNA"/>
</dbReference>
<evidence type="ECO:0000313" key="1">
    <source>
        <dbReference type="EMBL" id="KAI0083871.1"/>
    </source>
</evidence>
<sequence>MYYSISTLSAAVLCFSLSKFASAQTPRTCASPSISPDAFSATKFDYVIIGGGTAGLALASRLADDHSVQIGVIEAGVYHPIDPLIDIPGNVGVGEGHPDLDWAFKSVPQPGLNGNQMPVPRGKMLGGSSGLNFLAWNRASSAEYDVWNQFGKGVDWSFNGFLPYFKDTTTTYQNQTNPFPGIPANETKADFDPNFVGFNGPIQSSYNNIYPDPVFPYVQSLNNLGVPTNANPDNGSASGIINSRSSLDRTRGVRSYAVEYYCRSVSQKNFKVLTNAQVTKILFSASGQSHGSYTATGVQFVSNGKTFTVKASKEVHLSAGSIQTPQLLELSGIGNATLLKSLDITTLIDLPGVGENLQDHIFAGVEYEVKPGVLTFDALHNNATYAAEQSALYNATGTGLLSTFDSTLTWLPFHFYLNSSETTTLQGIFEKVPIQNGTSQSLQHDIQRQWLQEGVVPQNQIVLHSGGQLPPINPNSSYFTAFCGILHPWAHGFVHINTTDPLAHPVIDERYFDNDFDIQAVLSCIKLLLKLQDTAPVSDIITNRTSPAVDIQSDEDLINYIKSNAMSSSHPIGTAAMAPRELGGVVDADLKVYGTTNLRVVDASIIPIIVGANPQQTIYAIGEKVCTFAVFFPEPGGFFLAL</sequence>
<gene>
    <name evidence="1" type="ORF">BDY19DRAFT_899479</name>
</gene>